<reference evidence="2 3" key="1">
    <citation type="submission" date="2023-08" db="EMBL/GenBank/DDBJ databases">
        <authorList>
            <person name="Palmer J.M."/>
        </authorList>
    </citation>
    <scope>NUCLEOTIDE SEQUENCE [LARGE SCALE GENOMIC DNA]</scope>
    <source>
        <strain evidence="2 3">TWF481</strain>
    </source>
</reference>
<dbReference type="Pfam" id="PF13649">
    <property type="entry name" value="Methyltransf_25"/>
    <property type="match status" value="1"/>
</dbReference>
<keyword evidence="3" id="KW-1185">Reference proteome</keyword>
<dbReference type="InterPro" id="IPR029063">
    <property type="entry name" value="SAM-dependent_MTases_sf"/>
</dbReference>
<dbReference type="Gene3D" id="3.40.50.150">
    <property type="entry name" value="Vaccinia Virus protein VP39"/>
    <property type="match status" value="1"/>
</dbReference>
<name>A0AAV9VY54_9PEZI</name>
<sequence>MRICLLRAAPGHGDDPRYSDIGLFTDRHTFEQRFINEDTVKKDLNLVAAESFDLYFNFLHWAWCARNHQAAAVLAAKYIEYLNIPVIGVPSQILERCVLDEDNSFVVGNVNASATTSESKKDPTVDTETWYTCTTIELDNTPITLPPVSFHTTGELMTSSPSPLLSKEIYKLVEDAFYANDMHGTFWCTSFIRITATNKPILSGISPMSKTMFPFTASGRNLAAEAYTIRKFFPGSYRSLIHCLIASCCLKRNRGAETFRKVGREYDRLAPLYDKATVGIYADGVQTIIKKYNFDGVVLDLASGTGIVARLHGNPNNKTKFIGMDVSSQMRAECMKNRLYDSVILGPMQRLLITYNSPIDHIVCISAFHFLDINELYLVLSRVFQLARLSVTFTIDEIPKSYEKIQRDKSRDYMCGFNHSDEMDRYGAPVGWKLVDRWRYVGWKVPTAGAEEVYSNIFRFEAV</sequence>
<dbReference type="SUPFAM" id="SSF53335">
    <property type="entry name" value="S-adenosyl-L-methionine-dependent methyltransferases"/>
    <property type="match status" value="1"/>
</dbReference>
<protein>
    <recommendedName>
        <fullName evidence="1">Methyltransferase domain-containing protein</fullName>
    </recommendedName>
</protein>
<dbReference type="CDD" id="cd02440">
    <property type="entry name" value="AdoMet_MTases"/>
    <property type="match status" value="1"/>
</dbReference>
<evidence type="ECO:0000259" key="1">
    <source>
        <dbReference type="Pfam" id="PF13649"/>
    </source>
</evidence>
<comment type="caution">
    <text evidence="2">The sequence shown here is derived from an EMBL/GenBank/DDBJ whole genome shotgun (WGS) entry which is preliminary data.</text>
</comment>
<evidence type="ECO:0000313" key="2">
    <source>
        <dbReference type="EMBL" id="KAK6497790.1"/>
    </source>
</evidence>
<proteinExistence type="predicted"/>
<feature type="domain" description="Methyltransferase" evidence="1">
    <location>
        <begin position="298"/>
        <end position="386"/>
    </location>
</feature>
<dbReference type="InterPro" id="IPR041698">
    <property type="entry name" value="Methyltransf_25"/>
</dbReference>
<evidence type="ECO:0000313" key="3">
    <source>
        <dbReference type="Proteomes" id="UP001370758"/>
    </source>
</evidence>
<organism evidence="2 3">
    <name type="scientific">Arthrobotrys musiformis</name>
    <dbReference type="NCBI Taxonomy" id="47236"/>
    <lineage>
        <taxon>Eukaryota</taxon>
        <taxon>Fungi</taxon>
        <taxon>Dikarya</taxon>
        <taxon>Ascomycota</taxon>
        <taxon>Pezizomycotina</taxon>
        <taxon>Orbiliomycetes</taxon>
        <taxon>Orbiliales</taxon>
        <taxon>Orbiliaceae</taxon>
        <taxon>Arthrobotrys</taxon>
    </lineage>
</organism>
<dbReference type="Proteomes" id="UP001370758">
    <property type="component" value="Unassembled WGS sequence"/>
</dbReference>
<dbReference type="AlphaFoldDB" id="A0AAV9VY54"/>
<dbReference type="EMBL" id="JAVHJL010000009">
    <property type="protein sequence ID" value="KAK6497790.1"/>
    <property type="molecule type" value="Genomic_DNA"/>
</dbReference>
<accession>A0AAV9VY54</accession>
<gene>
    <name evidence="2" type="ORF">TWF481_012193</name>
</gene>